<gene>
    <name evidence="5" type="primary">kipA</name>
    <name evidence="5" type="ORF">NIG5292_01613</name>
</gene>
<evidence type="ECO:0000313" key="6">
    <source>
        <dbReference type="Proteomes" id="UP000048949"/>
    </source>
</evidence>
<dbReference type="GO" id="GO:0016787">
    <property type="term" value="F:hydrolase activity"/>
    <property type="evidence" value="ECO:0007669"/>
    <property type="project" value="UniProtKB-KW"/>
</dbReference>
<dbReference type="EMBL" id="CVQV01000006">
    <property type="protein sequence ID" value="CRK75563.1"/>
    <property type="molecule type" value="Genomic_DNA"/>
</dbReference>
<dbReference type="Gene3D" id="2.40.100.10">
    <property type="entry name" value="Cyclophilin-like"/>
    <property type="match status" value="1"/>
</dbReference>
<dbReference type="SMART" id="SM00797">
    <property type="entry name" value="AHS2"/>
    <property type="match status" value="1"/>
</dbReference>
<evidence type="ECO:0000256" key="2">
    <source>
        <dbReference type="ARBA" id="ARBA00022801"/>
    </source>
</evidence>
<dbReference type="Proteomes" id="UP000048949">
    <property type="component" value="Unassembled WGS sequence"/>
</dbReference>
<dbReference type="GO" id="GO:0005524">
    <property type="term" value="F:ATP binding"/>
    <property type="evidence" value="ECO:0007669"/>
    <property type="project" value="UniProtKB-KW"/>
</dbReference>
<dbReference type="SUPFAM" id="SSF50891">
    <property type="entry name" value="Cyclophilin-like"/>
    <property type="match status" value="1"/>
</dbReference>
<name>A0A0U1NM38_9RHOB</name>
<accession>A0A0U1NM38</accession>
<proteinExistence type="predicted"/>
<dbReference type="PANTHER" id="PTHR43309:SF3">
    <property type="entry name" value="5-OXOPROLINASE SUBUNIT C"/>
    <property type="match status" value="1"/>
</dbReference>
<keyword evidence="6" id="KW-1185">Reference proteome</keyword>
<organism evidence="5 6">
    <name type="scientific">Nereida ignava</name>
    <dbReference type="NCBI Taxonomy" id="282199"/>
    <lineage>
        <taxon>Bacteria</taxon>
        <taxon>Pseudomonadati</taxon>
        <taxon>Pseudomonadota</taxon>
        <taxon>Alphaproteobacteria</taxon>
        <taxon>Rhodobacterales</taxon>
        <taxon>Roseobacteraceae</taxon>
        <taxon>Nereida</taxon>
    </lineage>
</organism>
<keyword evidence="3" id="KW-0067">ATP-binding</keyword>
<dbReference type="STRING" id="282199.GCA_001049735_01612"/>
<dbReference type="InterPro" id="IPR029000">
    <property type="entry name" value="Cyclophilin-like_dom_sf"/>
</dbReference>
<evidence type="ECO:0000313" key="5">
    <source>
        <dbReference type="EMBL" id="CRK75563.1"/>
    </source>
</evidence>
<evidence type="ECO:0000259" key="4">
    <source>
        <dbReference type="SMART" id="SM00797"/>
    </source>
</evidence>
<dbReference type="AlphaFoldDB" id="A0A0U1NM38"/>
<dbReference type="OrthoDB" id="9768696at2"/>
<dbReference type="PANTHER" id="PTHR43309">
    <property type="entry name" value="5-OXOPROLINASE SUBUNIT C"/>
    <property type="match status" value="1"/>
</dbReference>
<feature type="domain" description="Carboxyltransferase" evidence="4">
    <location>
        <begin position="27"/>
        <end position="295"/>
    </location>
</feature>
<dbReference type="Pfam" id="PF02626">
    <property type="entry name" value="CT_A_B"/>
    <property type="match status" value="1"/>
</dbReference>
<evidence type="ECO:0000256" key="3">
    <source>
        <dbReference type="ARBA" id="ARBA00022840"/>
    </source>
</evidence>
<dbReference type="InterPro" id="IPR052708">
    <property type="entry name" value="PxpC"/>
</dbReference>
<sequence>MAVAVLKVVAAGPLITVQDAGRFGHMRYGVPASGPMDRLAFAAAQVMIANRADAAAIEVSLGGLVLECVEGEVSYAQAGGGFAGGWHVATLRAGDRLRVQAGTWGSWCYLAFAGDLARPKWLDSFATHAISGLGGGAVRTGDVLRIENAEVRSAREGSYDAPPQPDQATPVLVTPSPQGRHFADDAADVFLGSTYELTDAFDRMGVRLDGPSVVLNEALGIPSEPIVRGSVQVAGDGVPTVLLADHQTTGGYPKIATVLSCETDRVAQMRSGAQISFQTVTPEEAVIHARTVAEARVSFLDVCAAPRASLDEKLMQMNLISGAVAGSEN</sequence>
<dbReference type="RefSeq" id="WP_048598970.1">
    <property type="nucleotide sequence ID" value="NZ_CBFHGK010000015.1"/>
</dbReference>
<evidence type="ECO:0000256" key="1">
    <source>
        <dbReference type="ARBA" id="ARBA00022741"/>
    </source>
</evidence>
<keyword evidence="2" id="KW-0378">Hydrolase</keyword>
<keyword evidence="1" id="KW-0547">Nucleotide-binding</keyword>
<protein>
    <submittedName>
        <fullName evidence="5">KipI antagonist</fullName>
    </submittedName>
</protein>
<reference evidence="5 6" key="1">
    <citation type="submission" date="2015-04" db="EMBL/GenBank/DDBJ databases">
        <authorList>
            <person name="Syromyatnikov M.Y."/>
            <person name="Popov V.N."/>
        </authorList>
    </citation>
    <scope>NUCLEOTIDE SEQUENCE [LARGE SCALE GENOMIC DNA]</scope>
    <source>
        <strain evidence="5 6">CECT 5292</strain>
    </source>
</reference>
<dbReference type="InterPro" id="IPR003778">
    <property type="entry name" value="CT_A_B"/>
</dbReference>